<evidence type="ECO:0000256" key="2">
    <source>
        <dbReference type="ARBA" id="ARBA00012939"/>
    </source>
</evidence>
<dbReference type="Proteomes" id="UP000621454">
    <property type="component" value="Unassembled WGS sequence"/>
</dbReference>
<name>A0A916WXR1_9ACTN</name>
<feature type="domain" description="Mannitol dehydrogenase N-terminal" evidence="7">
    <location>
        <begin position="34"/>
        <end position="285"/>
    </location>
</feature>
<dbReference type="Gene3D" id="3.40.50.720">
    <property type="entry name" value="NAD(P)-binding Rossmann-like Domain"/>
    <property type="match status" value="1"/>
</dbReference>
<protein>
    <recommendedName>
        <fullName evidence="3">Mannitol-1-phosphate 5-dehydrogenase</fullName>
        <ecNumber evidence="2">1.1.1.17</ecNumber>
    </recommendedName>
</protein>
<comment type="catalytic activity">
    <reaction evidence="6">
        <text>D-mannitol 1-phosphate + NAD(+) = beta-D-fructose 6-phosphate + NADH + H(+)</text>
        <dbReference type="Rhea" id="RHEA:19661"/>
        <dbReference type="ChEBI" id="CHEBI:15378"/>
        <dbReference type="ChEBI" id="CHEBI:57540"/>
        <dbReference type="ChEBI" id="CHEBI:57634"/>
        <dbReference type="ChEBI" id="CHEBI:57945"/>
        <dbReference type="ChEBI" id="CHEBI:61381"/>
        <dbReference type="EC" id="1.1.1.17"/>
    </reaction>
</comment>
<keyword evidence="10" id="KW-1185">Reference proteome</keyword>
<dbReference type="Pfam" id="PF01232">
    <property type="entry name" value="Mannitol_dh"/>
    <property type="match status" value="1"/>
</dbReference>
<evidence type="ECO:0000256" key="1">
    <source>
        <dbReference type="ARBA" id="ARBA00006541"/>
    </source>
</evidence>
<dbReference type="GO" id="GO:0008926">
    <property type="term" value="F:mannitol-1-phosphate 5-dehydrogenase activity"/>
    <property type="evidence" value="ECO:0007669"/>
    <property type="project" value="UniProtKB-EC"/>
</dbReference>
<accession>A0A916WXR1</accession>
<dbReference type="InterPro" id="IPR036291">
    <property type="entry name" value="NAD(P)-bd_dom_sf"/>
</dbReference>
<dbReference type="Pfam" id="PF08125">
    <property type="entry name" value="Mannitol_dh_C"/>
    <property type="match status" value="1"/>
</dbReference>
<comment type="similarity">
    <text evidence="1">Belongs to the mannitol dehydrogenase family.</text>
</comment>
<dbReference type="InterPro" id="IPR013131">
    <property type="entry name" value="Mannitol_DH_N"/>
</dbReference>
<organism evidence="9 10">
    <name type="scientific">Gordonia jinhuaensis</name>
    <dbReference type="NCBI Taxonomy" id="1517702"/>
    <lineage>
        <taxon>Bacteria</taxon>
        <taxon>Bacillati</taxon>
        <taxon>Actinomycetota</taxon>
        <taxon>Actinomycetes</taxon>
        <taxon>Mycobacteriales</taxon>
        <taxon>Gordoniaceae</taxon>
        <taxon>Gordonia</taxon>
    </lineage>
</organism>
<dbReference type="PRINTS" id="PR00084">
    <property type="entry name" value="MTLDHDRGNASE"/>
</dbReference>
<evidence type="ECO:0000256" key="5">
    <source>
        <dbReference type="ARBA" id="ARBA00023027"/>
    </source>
</evidence>
<dbReference type="SUPFAM" id="SSF48179">
    <property type="entry name" value="6-phosphogluconate dehydrogenase C-terminal domain-like"/>
    <property type="match status" value="1"/>
</dbReference>
<dbReference type="InterPro" id="IPR008927">
    <property type="entry name" value="6-PGluconate_DH-like_C_sf"/>
</dbReference>
<evidence type="ECO:0000259" key="8">
    <source>
        <dbReference type="Pfam" id="PF08125"/>
    </source>
</evidence>
<evidence type="ECO:0000256" key="3">
    <source>
        <dbReference type="ARBA" id="ARBA00016219"/>
    </source>
</evidence>
<dbReference type="EMBL" id="BMGC01000022">
    <property type="protein sequence ID" value="GGB38791.1"/>
    <property type="molecule type" value="Genomic_DNA"/>
</dbReference>
<dbReference type="InterPro" id="IPR000669">
    <property type="entry name" value="Mannitol_DH"/>
</dbReference>
<feature type="domain" description="Mannitol dehydrogenase C-terminal" evidence="8">
    <location>
        <begin position="293"/>
        <end position="472"/>
    </location>
</feature>
<dbReference type="Gene3D" id="1.10.1040.10">
    <property type="entry name" value="N-(1-d-carboxylethyl)-l-norvaline Dehydrogenase, domain 2"/>
    <property type="match status" value="1"/>
</dbReference>
<keyword evidence="5" id="KW-0520">NAD</keyword>
<reference evidence="9" key="2">
    <citation type="submission" date="2020-09" db="EMBL/GenBank/DDBJ databases">
        <authorList>
            <person name="Sun Q."/>
            <person name="Zhou Y."/>
        </authorList>
    </citation>
    <scope>NUCLEOTIDE SEQUENCE</scope>
    <source>
        <strain evidence="9">CGMCC 1.12827</strain>
    </source>
</reference>
<evidence type="ECO:0000313" key="9">
    <source>
        <dbReference type="EMBL" id="GGB38791.1"/>
    </source>
</evidence>
<dbReference type="InterPro" id="IPR050988">
    <property type="entry name" value="Mannitol_DH/Oxidoreductase"/>
</dbReference>
<dbReference type="RefSeq" id="WP_188587214.1">
    <property type="nucleotide sequence ID" value="NZ_BMGC01000022.1"/>
</dbReference>
<sequence length="495" mass="54782">MTANVDAIGLDDAHLGQITSIPTPGYNRSELVCGIVHFGVGGFMRAHEAMYVDRLLSAGGSENWAISGIGTRPHDVVMRDALVPQNGLYTLTLKHPDGQVETAVIGSIREYLFALEHPEMVIVRLADPRVKIVSLTITEGGYNVDPSTGEFDFDDEAVAADLEPGALPRTVFGQVTEGLAQRRGKGANAFTVMSCDNIDGNGDLARKAFVSYARRKNPQLGDWMDEHVTFPNSMVDRITPSTPPELRAEVARRTGVDDRWPVVAEPFTQWVLQDRFADGRPEFEKVGVQMVDDVTPYESMKLRLLNAGHQTLAYFGYLLGYRYVHEAASDPLIEKLLRRYMNEEARPTLTVVDGMDIDNYIDTLIERFGNPAVGDTILRIAQNASDRAPTFLVPVINERLAAGGQIPISSAVIASWTRFDEGVDEQGKPIPIDDTRADTLHRLAIESRTEPTAFICDRELFGDLAQKPKFREPYLWALTALREDGAHSTLDQLLD</sequence>
<dbReference type="SUPFAM" id="SSF51735">
    <property type="entry name" value="NAD(P)-binding Rossmann-fold domains"/>
    <property type="match status" value="1"/>
</dbReference>
<evidence type="ECO:0000256" key="6">
    <source>
        <dbReference type="ARBA" id="ARBA00048615"/>
    </source>
</evidence>
<proteinExistence type="inferred from homology"/>
<dbReference type="InterPro" id="IPR013328">
    <property type="entry name" value="6PGD_dom2"/>
</dbReference>
<comment type="caution">
    <text evidence="9">The sequence shown here is derived from an EMBL/GenBank/DDBJ whole genome shotgun (WGS) entry which is preliminary data.</text>
</comment>
<dbReference type="InterPro" id="IPR013118">
    <property type="entry name" value="Mannitol_DH_C"/>
</dbReference>
<keyword evidence="4" id="KW-0560">Oxidoreductase</keyword>
<dbReference type="PANTHER" id="PTHR43362">
    <property type="entry name" value="MANNITOL DEHYDROGENASE DSF1-RELATED"/>
    <property type="match status" value="1"/>
</dbReference>
<reference evidence="9" key="1">
    <citation type="journal article" date="2014" name="Int. J. Syst. Evol. Microbiol.">
        <title>Complete genome sequence of Corynebacterium casei LMG S-19264T (=DSM 44701T), isolated from a smear-ripened cheese.</title>
        <authorList>
            <consortium name="US DOE Joint Genome Institute (JGI-PGF)"/>
            <person name="Walter F."/>
            <person name="Albersmeier A."/>
            <person name="Kalinowski J."/>
            <person name="Ruckert C."/>
        </authorList>
    </citation>
    <scope>NUCLEOTIDE SEQUENCE</scope>
    <source>
        <strain evidence="9">CGMCC 1.12827</strain>
    </source>
</reference>
<evidence type="ECO:0000256" key="4">
    <source>
        <dbReference type="ARBA" id="ARBA00023002"/>
    </source>
</evidence>
<dbReference type="GO" id="GO:0019594">
    <property type="term" value="P:mannitol metabolic process"/>
    <property type="evidence" value="ECO:0007669"/>
    <property type="project" value="InterPro"/>
</dbReference>
<dbReference type="AlphaFoldDB" id="A0A916WXR1"/>
<dbReference type="EC" id="1.1.1.17" evidence="2"/>
<dbReference type="InterPro" id="IPR023027">
    <property type="entry name" value="Mannitol_DH_CS"/>
</dbReference>
<dbReference type="PROSITE" id="PS00974">
    <property type="entry name" value="MANNITOL_DHGENASE"/>
    <property type="match status" value="1"/>
</dbReference>
<evidence type="ECO:0000313" key="10">
    <source>
        <dbReference type="Proteomes" id="UP000621454"/>
    </source>
</evidence>
<evidence type="ECO:0000259" key="7">
    <source>
        <dbReference type="Pfam" id="PF01232"/>
    </source>
</evidence>
<dbReference type="PANTHER" id="PTHR43362:SF1">
    <property type="entry name" value="MANNITOL DEHYDROGENASE 2-RELATED"/>
    <property type="match status" value="1"/>
</dbReference>
<gene>
    <name evidence="9" type="ORF">GCM10011489_28110</name>
</gene>